<protein>
    <recommendedName>
        <fullName evidence="1">Pyridoxamine 5'-phosphate oxidase-like domain-containing protein</fullName>
    </recommendedName>
</protein>
<dbReference type="Gene3D" id="2.30.110.10">
    <property type="entry name" value="Electron Transport, Fmn-binding Protein, Chain A"/>
    <property type="match status" value="1"/>
</dbReference>
<dbReference type="InterPro" id="IPR055196">
    <property type="entry name" value="Putative_PNPOx_2"/>
</dbReference>
<dbReference type="EMBL" id="AYZR01000004">
    <property type="protein sequence ID" value="KRM94193.1"/>
    <property type="molecule type" value="Genomic_DNA"/>
</dbReference>
<accession>A0A0R2CQT1</accession>
<dbReference type="STRING" id="1423802.FC56_GL001141"/>
<dbReference type="Pfam" id="PF22696">
    <property type="entry name" value="Putative_PNPOx_2"/>
    <property type="match status" value="1"/>
</dbReference>
<dbReference type="AlphaFoldDB" id="A0A0R2CQT1"/>
<dbReference type="Proteomes" id="UP000051256">
    <property type="component" value="Unassembled WGS sequence"/>
</dbReference>
<evidence type="ECO:0000313" key="2">
    <source>
        <dbReference type="EMBL" id="KRM94193.1"/>
    </source>
</evidence>
<feature type="domain" description="Pyridoxamine 5'-phosphate oxidase-like" evidence="1">
    <location>
        <begin position="10"/>
        <end position="137"/>
    </location>
</feature>
<proteinExistence type="predicted"/>
<sequence length="142" mass="15960">METELMNQALQAADRLALSTSLANLADVKIVNFVWYQDQPGVLYFAAKKNSAAIAVYEQHPDAALVTIPRNEIEHCPSVRSHHVNIEHATQSMLDLLPRYLELIPGYQKIWDASGESLEAFEIKMSSAVVNNDLGNKQTYRF</sequence>
<comment type="caution">
    <text evidence="2">The sequence shown here is derived from an EMBL/GenBank/DDBJ whole genome shotgun (WGS) entry which is preliminary data.</text>
</comment>
<gene>
    <name evidence="2" type="ORF">FC56_GL001141</name>
</gene>
<dbReference type="InterPro" id="IPR012349">
    <property type="entry name" value="Split_barrel_FMN-bd"/>
</dbReference>
<organism evidence="2 3">
    <name type="scientific">Lentilactobacillus senioris DSM 24302 = JCM 17472</name>
    <dbReference type="NCBI Taxonomy" id="1423802"/>
    <lineage>
        <taxon>Bacteria</taxon>
        <taxon>Bacillati</taxon>
        <taxon>Bacillota</taxon>
        <taxon>Bacilli</taxon>
        <taxon>Lactobacillales</taxon>
        <taxon>Lactobacillaceae</taxon>
        <taxon>Lentilactobacillus</taxon>
    </lineage>
</organism>
<name>A0A0R2CQT1_9LACO</name>
<reference evidence="2 3" key="1">
    <citation type="journal article" date="2015" name="Genome Announc.">
        <title>Expanding the biotechnology potential of lactobacilli through comparative genomics of 213 strains and associated genera.</title>
        <authorList>
            <person name="Sun Z."/>
            <person name="Harris H.M."/>
            <person name="McCann A."/>
            <person name="Guo C."/>
            <person name="Argimon S."/>
            <person name="Zhang W."/>
            <person name="Yang X."/>
            <person name="Jeffery I.B."/>
            <person name="Cooney J.C."/>
            <person name="Kagawa T.F."/>
            <person name="Liu W."/>
            <person name="Song Y."/>
            <person name="Salvetti E."/>
            <person name="Wrobel A."/>
            <person name="Rasinkangas P."/>
            <person name="Parkhill J."/>
            <person name="Rea M.C."/>
            <person name="O'Sullivan O."/>
            <person name="Ritari J."/>
            <person name="Douillard F.P."/>
            <person name="Paul Ross R."/>
            <person name="Yang R."/>
            <person name="Briner A.E."/>
            <person name="Felis G.E."/>
            <person name="de Vos W.M."/>
            <person name="Barrangou R."/>
            <person name="Klaenhammer T.R."/>
            <person name="Caufield P.W."/>
            <person name="Cui Y."/>
            <person name="Zhang H."/>
            <person name="O'Toole P.W."/>
        </authorList>
    </citation>
    <scope>NUCLEOTIDE SEQUENCE [LARGE SCALE GENOMIC DNA]</scope>
    <source>
        <strain evidence="2 3">DSM 24302</strain>
    </source>
</reference>
<evidence type="ECO:0000259" key="1">
    <source>
        <dbReference type="Pfam" id="PF22696"/>
    </source>
</evidence>
<keyword evidence="3" id="KW-1185">Reference proteome</keyword>
<dbReference type="RefSeq" id="WP_054671096.1">
    <property type="nucleotide sequence ID" value="NZ_AYZR01000004.1"/>
</dbReference>
<dbReference type="PATRIC" id="fig|1423802.4.peg.1157"/>
<evidence type="ECO:0000313" key="3">
    <source>
        <dbReference type="Proteomes" id="UP000051256"/>
    </source>
</evidence>